<dbReference type="RefSeq" id="WP_156531054.1">
    <property type="nucleotide sequence ID" value="NZ_CACRUE010000033.1"/>
</dbReference>
<sequence>MNITIFLGAGASAAENLPIQNELFSQYFKYILPKNKDTRMNKELTKFFKDLFFIDVTSDVDSINFPTFEEVLGVLDLAEQKRESFKNYKSESYNDNNTSISYIRQSLIMLTAYTLNNANSRSNSYHKLLLENLSKQNMLQNTTFISANYDIHIDNAIASLYDANKFPVMLNYGIDFTNFNMSKNSWQKPIEPMINLYKIHGSLNWLYCPICNSITITPYEGGVMRIIENIKQAKCLNCGELTIPIIVPPTYFKNMSNVFLSTVWNKSERALRESDLLIFCGYSFPEADMHIKYLLKRVQTSRLKEKLKVIVVNNHAKKRNSLREKEKNRYERFLGKDVVYTEYSFEEFAKNPKKIIDLAK</sequence>
<organism evidence="1">
    <name type="scientific">Intestinibacter bartlettii</name>
    <dbReference type="NCBI Taxonomy" id="261299"/>
    <lineage>
        <taxon>Bacteria</taxon>
        <taxon>Bacillati</taxon>
        <taxon>Bacillota</taxon>
        <taxon>Clostridia</taxon>
        <taxon>Peptostreptococcales</taxon>
        <taxon>Peptostreptococcaceae</taxon>
        <taxon>Intestinibacter</taxon>
    </lineage>
</organism>
<dbReference type="EMBL" id="CACRUE010000033">
    <property type="protein sequence ID" value="VYU33254.1"/>
    <property type="molecule type" value="Genomic_DNA"/>
</dbReference>
<reference evidence="1" key="1">
    <citation type="submission" date="2019-11" db="EMBL/GenBank/DDBJ databases">
        <authorList>
            <person name="Feng L."/>
        </authorList>
    </citation>
    <scope>NUCLEOTIDE SEQUENCE</scope>
    <source>
        <strain evidence="1">IbartlettiiLFYP30</strain>
    </source>
</reference>
<gene>
    <name evidence="1" type="ORF">IBLFYP30_02384</name>
</gene>
<dbReference type="Pfam" id="PF13289">
    <property type="entry name" value="SIR2_2"/>
    <property type="match status" value="1"/>
</dbReference>
<proteinExistence type="predicted"/>
<dbReference type="InterPro" id="IPR029035">
    <property type="entry name" value="DHS-like_NAD/FAD-binding_dom"/>
</dbReference>
<evidence type="ECO:0000313" key="1">
    <source>
        <dbReference type="EMBL" id="VYU33254.1"/>
    </source>
</evidence>
<dbReference type="AlphaFoldDB" id="A0A6N3DZY9"/>
<dbReference type="SUPFAM" id="SSF52467">
    <property type="entry name" value="DHS-like NAD/FAD-binding domain"/>
    <property type="match status" value="1"/>
</dbReference>
<accession>A0A6N3DZY9</accession>
<protein>
    <submittedName>
        <fullName evidence="1">Uncharacterized protein</fullName>
    </submittedName>
</protein>
<name>A0A6N3DZY9_9FIRM</name>